<sequence length="330" mass="37180">HQSAFIFLKPFFTAQGYFFTALFNSDLLVPSTMSAFIQYPPHVQVVNTYYYPGYEMDTTSDADIAALASQMRAARIQEQQAQQENHEFLLQYQIPRSALSEPFSDPTMLPGIQATPAQALDTMIHPDTKATPAKAARHRRAGTPHPAAHRRAPYPPSQLQTPPNSPTHQSRDWNEMPPPIRPHLMENRSSRYNPEQRGTAKEQRKRRAAQRETINAFGGENGRRLLHQLWATMARPAPLQPIITNVPTVNPVQAVTDGISAMGINSYRPAQMYTVPAPARRVRGPRRVFPDCLTQKAPVVEDTKINDTDEEMELDVWINEGRKLASQLLP</sequence>
<accession>A0A3N4LY73</accession>
<feature type="region of interest" description="Disordered" evidence="1">
    <location>
        <begin position="130"/>
        <end position="212"/>
    </location>
</feature>
<dbReference type="InParanoid" id="A0A3N4LY73"/>
<dbReference type="EMBL" id="ML121530">
    <property type="protein sequence ID" value="RPB27750.1"/>
    <property type="molecule type" value="Genomic_DNA"/>
</dbReference>
<protein>
    <submittedName>
        <fullName evidence="2">Uncharacterized protein</fullName>
    </submittedName>
</protein>
<evidence type="ECO:0000256" key="1">
    <source>
        <dbReference type="SAM" id="MobiDB-lite"/>
    </source>
</evidence>
<evidence type="ECO:0000313" key="3">
    <source>
        <dbReference type="Proteomes" id="UP000267821"/>
    </source>
</evidence>
<dbReference type="OrthoDB" id="5407344at2759"/>
<proteinExistence type="predicted"/>
<evidence type="ECO:0000313" key="2">
    <source>
        <dbReference type="EMBL" id="RPB27750.1"/>
    </source>
</evidence>
<dbReference type="AlphaFoldDB" id="A0A3N4LY73"/>
<name>A0A3N4LY73_9PEZI</name>
<feature type="compositionally biased region" description="Polar residues" evidence="1">
    <location>
        <begin position="157"/>
        <end position="168"/>
    </location>
</feature>
<keyword evidence="3" id="KW-1185">Reference proteome</keyword>
<organism evidence="2 3">
    <name type="scientific">Terfezia boudieri ATCC MYA-4762</name>
    <dbReference type="NCBI Taxonomy" id="1051890"/>
    <lineage>
        <taxon>Eukaryota</taxon>
        <taxon>Fungi</taxon>
        <taxon>Dikarya</taxon>
        <taxon>Ascomycota</taxon>
        <taxon>Pezizomycotina</taxon>
        <taxon>Pezizomycetes</taxon>
        <taxon>Pezizales</taxon>
        <taxon>Pezizaceae</taxon>
        <taxon>Terfezia</taxon>
    </lineage>
</organism>
<gene>
    <name evidence="2" type="ORF">L211DRAFT_890831</name>
</gene>
<feature type="compositionally biased region" description="Basic residues" evidence="1">
    <location>
        <begin position="135"/>
        <end position="152"/>
    </location>
</feature>
<dbReference type="Proteomes" id="UP000267821">
    <property type="component" value="Unassembled WGS sequence"/>
</dbReference>
<feature type="non-terminal residue" evidence="2">
    <location>
        <position position="1"/>
    </location>
</feature>
<reference evidence="2 3" key="1">
    <citation type="journal article" date="2018" name="Nat. Ecol. Evol.">
        <title>Pezizomycetes genomes reveal the molecular basis of ectomycorrhizal truffle lifestyle.</title>
        <authorList>
            <person name="Murat C."/>
            <person name="Payen T."/>
            <person name="Noel B."/>
            <person name="Kuo A."/>
            <person name="Morin E."/>
            <person name="Chen J."/>
            <person name="Kohler A."/>
            <person name="Krizsan K."/>
            <person name="Balestrini R."/>
            <person name="Da Silva C."/>
            <person name="Montanini B."/>
            <person name="Hainaut M."/>
            <person name="Levati E."/>
            <person name="Barry K.W."/>
            <person name="Belfiori B."/>
            <person name="Cichocki N."/>
            <person name="Clum A."/>
            <person name="Dockter R.B."/>
            <person name="Fauchery L."/>
            <person name="Guy J."/>
            <person name="Iotti M."/>
            <person name="Le Tacon F."/>
            <person name="Lindquist E.A."/>
            <person name="Lipzen A."/>
            <person name="Malagnac F."/>
            <person name="Mello A."/>
            <person name="Molinier V."/>
            <person name="Miyauchi S."/>
            <person name="Poulain J."/>
            <person name="Riccioni C."/>
            <person name="Rubini A."/>
            <person name="Sitrit Y."/>
            <person name="Splivallo R."/>
            <person name="Traeger S."/>
            <person name="Wang M."/>
            <person name="Zifcakova L."/>
            <person name="Wipf D."/>
            <person name="Zambonelli A."/>
            <person name="Paolocci F."/>
            <person name="Nowrousian M."/>
            <person name="Ottonello S."/>
            <person name="Baldrian P."/>
            <person name="Spatafora J.W."/>
            <person name="Henrissat B."/>
            <person name="Nagy L.G."/>
            <person name="Aury J.M."/>
            <person name="Wincker P."/>
            <person name="Grigoriev I.V."/>
            <person name="Bonfante P."/>
            <person name="Martin F.M."/>
        </authorList>
    </citation>
    <scope>NUCLEOTIDE SEQUENCE [LARGE SCALE GENOMIC DNA]</scope>
    <source>
        <strain evidence="2 3">ATCC MYA-4762</strain>
    </source>
</reference>